<name>A0A2S3VWZ8_9PSED</name>
<dbReference type="RefSeq" id="WP_103393763.1">
    <property type="nucleotide sequence ID" value="NZ_MUJK01000001.1"/>
</dbReference>
<feature type="region of interest" description="Disordered" evidence="1">
    <location>
        <begin position="1"/>
        <end position="21"/>
    </location>
</feature>
<reference evidence="3" key="1">
    <citation type="submission" date="2017-02" db="EMBL/GenBank/DDBJ databases">
        <authorList>
            <person name="Furmanczyk E.M."/>
        </authorList>
    </citation>
    <scope>NUCLEOTIDE SEQUENCE [LARGE SCALE GENOMIC DNA]</scope>
    <source>
        <strain evidence="3">AP3_22</strain>
    </source>
</reference>
<dbReference type="OrthoDB" id="7005828at2"/>
<evidence type="ECO:0000313" key="3">
    <source>
        <dbReference type="Proteomes" id="UP000237440"/>
    </source>
</evidence>
<feature type="compositionally biased region" description="Pro residues" evidence="1">
    <location>
        <begin position="1"/>
        <end position="11"/>
    </location>
</feature>
<dbReference type="Pfam" id="PF19619">
    <property type="entry name" value="DUF6124"/>
    <property type="match status" value="1"/>
</dbReference>
<dbReference type="AlphaFoldDB" id="A0A2S3VWZ8"/>
<protein>
    <recommendedName>
        <fullName evidence="4">DUF3077 domain-containing protein</fullName>
    </recommendedName>
</protein>
<proteinExistence type="predicted"/>
<gene>
    <name evidence="2" type="ORF">B0D71_04975</name>
</gene>
<dbReference type="EMBL" id="MUJK01000001">
    <property type="protein sequence ID" value="POF44149.1"/>
    <property type="molecule type" value="Genomic_DNA"/>
</dbReference>
<accession>A0A2S3VWZ8</accession>
<sequence>MFKVTPNPPDSDPASPYENLDLNPGPHIMATPRKPGTMFIVNPELNTETLLVHACESLASANVMATDLVDHLEGSSRNALLGIAQLIMLGELAVNRALDQLDPP</sequence>
<evidence type="ECO:0000256" key="1">
    <source>
        <dbReference type="SAM" id="MobiDB-lite"/>
    </source>
</evidence>
<dbReference type="Proteomes" id="UP000237440">
    <property type="component" value="Unassembled WGS sequence"/>
</dbReference>
<comment type="caution">
    <text evidence="2">The sequence shown here is derived from an EMBL/GenBank/DDBJ whole genome shotgun (WGS) entry which is preliminary data.</text>
</comment>
<evidence type="ECO:0008006" key="4">
    <source>
        <dbReference type="Google" id="ProtNLM"/>
    </source>
</evidence>
<evidence type="ECO:0000313" key="2">
    <source>
        <dbReference type="EMBL" id="POF44149.1"/>
    </source>
</evidence>
<keyword evidence="3" id="KW-1185">Reference proteome</keyword>
<organism evidence="2 3">
    <name type="scientific">Pseudomonas laurylsulfativorans</name>
    <dbReference type="NCBI Taxonomy" id="1943631"/>
    <lineage>
        <taxon>Bacteria</taxon>
        <taxon>Pseudomonadati</taxon>
        <taxon>Pseudomonadota</taxon>
        <taxon>Gammaproteobacteria</taxon>
        <taxon>Pseudomonadales</taxon>
        <taxon>Pseudomonadaceae</taxon>
        <taxon>Pseudomonas</taxon>
    </lineage>
</organism>